<evidence type="ECO:0000256" key="3">
    <source>
        <dbReference type="ARBA" id="ARBA00023204"/>
    </source>
</evidence>
<dbReference type="NCBIfam" id="TIGR00585">
    <property type="entry name" value="mutl"/>
    <property type="match status" value="1"/>
</dbReference>
<dbReference type="GO" id="GO:0140664">
    <property type="term" value="F:ATP-dependent DNA damage sensor activity"/>
    <property type="evidence" value="ECO:0007669"/>
    <property type="project" value="InterPro"/>
</dbReference>
<dbReference type="SMART" id="SM01340">
    <property type="entry name" value="DNA_mis_repair"/>
    <property type="match status" value="1"/>
</dbReference>
<comment type="function">
    <text evidence="4">This protein is involved in the repair of mismatches in DNA. It is required for dam-dependent methyl-directed DNA mismatch repair. May act as a 'molecular matchmaker', a protein that promotes the formation of a stable complex between two or more DNA-binding proteins in an ATP-dependent manner without itself being part of a final effector complex.</text>
</comment>
<dbReference type="CDD" id="cd00782">
    <property type="entry name" value="MutL_Trans"/>
    <property type="match status" value="1"/>
</dbReference>
<protein>
    <recommendedName>
        <fullName evidence="4">DNA mismatch repair protein MutL</fullName>
    </recommendedName>
</protein>
<dbReference type="STRING" id="1499967.U27_06960"/>
<dbReference type="EMBL" id="DF820471">
    <property type="protein sequence ID" value="GAK59974.1"/>
    <property type="molecule type" value="Genomic_DNA"/>
</dbReference>
<dbReference type="InterPro" id="IPR020568">
    <property type="entry name" value="Ribosomal_Su5_D2-typ_SF"/>
</dbReference>
<dbReference type="Gene3D" id="3.30.565.10">
    <property type="entry name" value="Histidine kinase-like ATPase, C-terminal domain"/>
    <property type="match status" value="1"/>
</dbReference>
<reference evidence="8" key="1">
    <citation type="journal article" date="2015" name="PeerJ">
        <title>First genomic representation of candidate bacterial phylum KSB3 points to enhanced environmental sensing as a trigger of wastewater bulking.</title>
        <authorList>
            <person name="Sekiguchi Y."/>
            <person name="Ohashi A."/>
            <person name="Parks D.H."/>
            <person name="Yamauchi T."/>
            <person name="Tyson G.W."/>
            <person name="Hugenholtz P."/>
        </authorList>
    </citation>
    <scope>NUCLEOTIDE SEQUENCE [LARGE SCALE GENOMIC DNA]</scope>
</reference>
<dbReference type="GO" id="GO:0005524">
    <property type="term" value="F:ATP binding"/>
    <property type="evidence" value="ECO:0007669"/>
    <property type="project" value="InterPro"/>
</dbReference>
<dbReference type="InterPro" id="IPR014762">
    <property type="entry name" value="DNA_mismatch_repair_CS"/>
</dbReference>
<dbReference type="PROSITE" id="PS00058">
    <property type="entry name" value="DNA_MISMATCH_REPAIR_1"/>
    <property type="match status" value="1"/>
</dbReference>
<feature type="domain" description="MutL C-terminal dimerisation" evidence="6">
    <location>
        <begin position="443"/>
        <end position="586"/>
    </location>
</feature>
<dbReference type="FunFam" id="3.30.565.10:FF:000003">
    <property type="entry name" value="DNA mismatch repair endonuclease MutL"/>
    <property type="match status" value="1"/>
</dbReference>
<dbReference type="eggNOG" id="COG0323">
    <property type="taxonomic scope" value="Bacteria"/>
</dbReference>
<dbReference type="PANTHER" id="PTHR10073">
    <property type="entry name" value="DNA MISMATCH REPAIR PROTEIN MLH, PMS, MUTL"/>
    <property type="match status" value="1"/>
</dbReference>
<accession>A0A081C5W9</accession>
<dbReference type="Pfam" id="PF13589">
    <property type="entry name" value="HATPase_c_3"/>
    <property type="match status" value="1"/>
</dbReference>
<dbReference type="AlphaFoldDB" id="A0A081C5W9"/>
<gene>
    <name evidence="4" type="primary">mutL</name>
    <name evidence="8" type="ORF">U27_06960</name>
</gene>
<dbReference type="PANTHER" id="PTHR10073:SF12">
    <property type="entry name" value="DNA MISMATCH REPAIR PROTEIN MLH1"/>
    <property type="match status" value="1"/>
</dbReference>
<dbReference type="InterPro" id="IPR038973">
    <property type="entry name" value="MutL/Mlh/Pms-like"/>
</dbReference>
<dbReference type="SMART" id="SM00853">
    <property type="entry name" value="MutL_C"/>
    <property type="match status" value="1"/>
</dbReference>
<dbReference type="Proteomes" id="UP000030661">
    <property type="component" value="Unassembled WGS sequence"/>
</dbReference>
<organism evidence="8">
    <name type="scientific">Vecturithrix granuli</name>
    <dbReference type="NCBI Taxonomy" id="1499967"/>
    <lineage>
        <taxon>Bacteria</taxon>
        <taxon>Candidatus Moduliflexota</taxon>
        <taxon>Candidatus Vecturitrichia</taxon>
        <taxon>Candidatus Vecturitrichales</taxon>
        <taxon>Candidatus Vecturitrichaceae</taxon>
        <taxon>Candidatus Vecturithrix</taxon>
    </lineage>
</organism>
<dbReference type="InterPro" id="IPR042120">
    <property type="entry name" value="MutL_C_dimsub"/>
</dbReference>
<evidence type="ECO:0000256" key="1">
    <source>
        <dbReference type="ARBA" id="ARBA00006082"/>
    </source>
</evidence>
<evidence type="ECO:0000259" key="6">
    <source>
        <dbReference type="SMART" id="SM00853"/>
    </source>
</evidence>
<keyword evidence="2 4" id="KW-0227">DNA damage</keyword>
<evidence type="ECO:0000259" key="7">
    <source>
        <dbReference type="SMART" id="SM01340"/>
    </source>
</evidence>
<dbReference type="Pfam" id="PF08676">
    <property type="entry name" value="MutL_C"/>
    <property type="match status" value="1"/>
</dbReference>
<dbReference type="InterPro" id="IPR014790">
    <property type="entry name" value="MutL_C"/>
</dbReference>
<dbReference type="HOGENOM" id="CLU_004131_4_2_0"/>
<keyword evidence="3 4" id="KW-0234">DNA repair</keyword>
<proteinExistence type="inferred from homology"/>
<dbReference type="Gene3D" id="3.30.1370.100">
    <property type="entry name" value="MutL, C-terminal domain, regulatory subdomain"/>
    <property type="match status" value="1"/>
</dbReference>
<keyword evidence="9" id="KW-1185">Reference proteome</keyword>
<dbReference type="GO" id="GO:0030983">
    <property type="term" value="F:mismatched DNA binding"/>
    <property type="evidence" value="ECO:0007669"/>
    <property type="project" value="InterPro"/>
</dbReference>
<feature type="region of interest" description="Disordered" evidence="5">
    <location>
        <begin position="335"/>
        <end position="423"/>
    </location>
</feature>
<dbReference type="Gene3D" id="3.30.1540.20">
    <property type="entry name" value="MutL, C-terminal domain, dimerisation subdomain"/>
    <property type="match status" value="1"/>
</dbReference>
<dbReference type="GO" id="GO:0006298">
    <property type="term" value="P:mismatch repair"/>
    <property type="evidence" value="ECO:0007669"/>
    <property type="project" value="UniProtKB-UniRule"/>
</dbReference>
<evidence type="ECO:0000256" key="2">
    <source>
        <dbReference type="ARBA" id="ARBA00022763"/>
    </source>
</evidence>
<dbReference type="InterPro" id="IPR014721">
    <property type="entry name" value="Ribsml_uS5_D2-typ_fold_subgr"/>
</dbReference>
<dbReference type="HAMAP" id="MF_00149">
    <property type="entry name" value="DNA_mis_repair"/>
    <property type="match status" value="1"/>
</dbReference>
<dbReference type="Pfam" id="PF01119">
    <property type="entry name" value="DNA_mis_repair"/>
    <property type="match status" value="1"/>
</dbReference>
<evidence type="ECO:0000256" key="5">
    <source>
        <dbReference type="SAM" id="MobiDB-lite"/>
    </source>
</evidence>
<dbReference type="GO" id="GO:0032300">
    <property type="term" value="C:mismatch repair complex"/>
    <property type="evidence" value="ECO:0007669"/>
    <property type="project" value="InterPro"/>
</dbReference>
<dbReference type="InterPro" id="IPR013507">
    <property type="entry name" value="DNA_mismatch_S5_2-like"/>
</dbReference>
<name>A0A081C5W9_VECG1</name>
<dbReference type="GO" id="GO:0016887">
    <property type="term" value="F:ATP hydrolysis activity"/>
    <property type="evidence" value="ECO:0007669"/>
    <property type="project" value="InterPro"/>
</dbReference>
<sequence>MSGKITVLPDEVANHIAAGEVVERPASVVKELMENAIDAEATQIDIEIGVGGKAYIRVRDNGYGMSRADAELAFERHATSKIRCTEDIAHIATLGFRGEALPSIASVSKLTLLTQTPGSFVGTRIEIHGGEILKIMESGSAPGAYIEVNDLFYKTPARLKFLKSAATELSYINNVITDLALAHPHIGFTVKNNAKEQLHLSAENTLLQRIAGLFGRDAIRELVEIHESAGSLEVLGFIGLPSFHKANRNYQKTFVNRRPVKDKVLSHAIQQAYETLIPKRRYPVAFVFLALPVELVDVNVHPTKMEIRFINSQAIHQFVVNAIRKTLSTALNTRSLPALETPDESEQSAFSEPSDAEDAQFEFSPPQRNRFPGEKRVPQGEPCKGAPFLSEFPESTENSGEPSEFRPFPRPHRSTPGPASLPAQEGVISQIQPGSALFSRMRPIGQFQETYILTEQGNDLFIIDQHAAHERIFYEKLQTQLQKNALDIQHLLFPVSIELSHREQAILEEYLPTLQQYGLELEPFGGNTYILKAVPAMLAKADYKKLIYDILDHLTESGKTTGVQEKLDDLLKVMACHTAIRAHHRLQESQIIALLQQLDGLQLPYTCPHGRPMIIKLSLTDLEKKFGRT</sequence>
<feature type="domain" description="DNA mismatch repair protein S5" evidence="7">
    <location>
        <begin position="210"/>
        <end position="328"/>
    </location>
</feature>
<dbReference type="InterPro" id="IPR037198">
    <property type="entry name" value="MutL_C_sf"/>
</dbReference>
<dbReference type="Gene3D" id="3.30.230.10">
    <property type="match status" value="1"/>
</dbReference>
<dbReference type="CDD" id="cd16926">
    <property type="entry name" value="HATPase_MutL-MLH-PMS-like"/>
    <property type="match status" value="1"/>
</dbReference>
<dbReference type="InterPro" id="IPR042121">
    <property type="entry name" value="MutL_C_regsub"/>
</dbReference>
<dbReference type="InterPro" id="IPR036890">
    <property type="entry name" value="HATPase_C_sf"/>
</dbReference>
<dbReference type="InterPro" id="IPR020667">
    <property type="entry name" value="DNA_mismatch_repair_MutL"/>
</dbReference>
<dbReference type="SUPFAM" id="SSF118116">
    <property type="entry name" value="DNA mismatch repair protein MutL"/>
    <property type="match status" value="1"/>
</dbReference>
<dbReference type="SUPFAM" id="SSF55874">
    <property type="entry name" value="ATPase domain of HSP90 chaperone/DNA topoisomerase II/histidine kinase"/>
    <property type="match status" value="1"/>
</dbReference>
<evidence type="ECO:0000313" key="8">
    <source>
        <dbReference type="EMBL" id="GAK59974.1"/>
    </source>
</evidence>
<dbReference type="InterPro" id="IPR002099">
    <property type="entry name" value="MutL/Mlh/PMS"/>
</dbReference>
<comment type="similarity">
    <text evidence="1 4">Belongs to the DNA mismatch repair MutL/HexB family.</text>
</comment>
<evidence type="ECO:0000256" key="4">
    <source>
        <dbReference type="HAMAP-Rule" id="MF_00149"/>
    </source>
</evidence>
<dbReference type="SUPFAM" id="SSF54211">
    <property type="entry name" value="Ribosomal protein S5 domain 2-like"/>
    <property type="match status" value="1"/>
</dbReference>
<evidence type="ECO:0000313" key="9">
    <source>
        <dbReference type="Proteomes" id="UP000030661"/>
    </source>
</evidence>